<accession>A0A140L123</accession>
<reference evidence="2 3" key="1">
    <citation type="submission" date="2015-12" db="EMBL/GenBank/DDBJ databases">
        <title>Draft genome sequnece of Fervidicola ferrireducens strain Y170.</title>
        <authorList>
            <person name="Patel B.K."/>
        </authorList>
    </citation>
    <scope>NUCLEOTIDE SEQUENCE [LARGE SCALE GENOMIC DNA]</scope>
    <source>
        <strain evidence="2 3">Y170</strain>
    </source>
</reference>
<dbReference type="InterPro" id="IPR003251">
    <property type="entry name" value="Rr_diiron-bd_dom"/>
</dbReference>
<evidence type="ECO:0000259" key="1">
    <source>
        <dbReference type="Pfam" id="PF02915"/>
    </source>
</evidence>
<dbReference type="InParanoid" id="A0A140L123"/>
<dbReference type="Gene3D" id="6.10.140.1960">
    <property type="match status" value="1"/>
</dbReference>
<dbReference type="RefSeq" id="WP_066355456.1">
    <property type="nucleotide sequence ID" value="NZ_LOED01000054.1"/>
</dbReference>
<feature type="domain" description="Rubrerythrin diiron-binding" evidence="1">
    <location>
        <begin position="18"/>
        <end position="76"/>
    </location>
</feature>
<dbReference type="Pfam" id="PF02915">
    <property type="entry name" value="Rubrerythrin"/>
    <property type="match status" value="1"/>
</dbReference>
<keyword evidence="3" id="KW-1185">Reference proteome</keyword>
<dbReference type="InterPro" id="IPR009078">
    <property type="entry name" value="Ferritin-like_SF"/>
</dbReference>
<comment type="caution">
    <text evidence="2">The sequence shown here is derived from an EMBL/GenBank/DDBJ whole genome shotgun (WGS) entry which is preliminary data.</text>
</comment>
<evidence type="ECO:0000313" key="2">
    <source>
        <dbReference type="EMBL" id="KXG74248.1"/>
    </source>
</evidence>
<name>A0A140L123_9FIRM</name>
<dbReference type="GO" id="GO:0016491">
    <property type="term" value="F:oxidoreductase activity"/>
    <property type="evidence" value="ECO:0007669"/>
    <property type="project" value="InterPro"/>
</dbReference>
<gene>
    <name evidence="2" type="ORF">AN618_23660</name>
</gene>
<evidence type="ECO:0000313" key="3">
    <source>
        <dbReference type="Proteomes" id="UP000070427"/>
    </source>
</evidence>
<organism evidence="2 3">
    <name type="scientific">Fervidicola ferrireducens</name>
    <dbReference type="NCBI Taxonomy" id="520764"/>
    <lineage>
        <taxon>Bacteria</taxon>
        <taxon>Bacillati</taxon>
        <taxon>Bacillota</taxon>
        <taxon>Clostridia</taxon>
        <taxon>Thermosediminibacterales</taxon>
        <taxon>Thermosediminibacteraceae</taxon>
        <taxon>Fervidicola</taxon>
    </lineage>
</organism>
<sequence>MEGEGVMHYDDERATLLEMLREDLIGELQAINQYERHARMTHNSQARQLFLEIADDEKHHVAELMRMITQLDRRQAEEMRKAFM</sequence>
<dbReference type="STRING" id="520764.AN618_23660"/>
<dbReference type="OrthoDB" id="9811690at2"/>
<proteinExistence type="predicted"/>
<dbReference type="EMBL" id="LOED01000054">
    <property type="protein sequence ID" value="KXG74248.1"/>
    <property type="molecule type" value="Genomic_DNA"/>
</dbReference>
<dbReference type="GO" id="GO:0046872">
    <property type="term" value="F:metal ion binding"/>
    <property type="evidence" value="ECO:0007669"/>
    <property type="project" value="InterPro"/>
</dbReference>
<protein>
    <recommendedName>
        <fullName evidence="1">Rubrerythrin diiron-binding domain-containing protein</fullName>
    </recommendedName>
</protein>
<dbReference type="Proteomes" id="UP000070427">
    <property type="component" value="Unassembled WGS sequence"/>
</dbReference>
<dbReference type="AlphaFoldDB" id="A0A140L123"/>
<dbReference type="SUPFAM" id="SSF47240">
    <property type="entry name" value="Ferritin-like"/>
    <property type="match status" value="1"/>
</dbReference>